<feature type="compositionally biased region" description="Acidic residues" evidence="6">
    <location>
        <begin position="1"/>
        <end position="27"/>
    </location>
</feature>
<accession>A0ABP0UZA5</accession>
<keyword evidence="8" id="KW-1185">Reference proteome</keyword>
<evidence type="ECO:0000256" key="1">
    <source>
        <dbReference type="ARBA" id="ARBA00004604"/>
    </source>
</evidence>
<feature type="compositionally biased region" description="Basic and acidic residues" evidence="6">
    <location>
        <begin position="219"/>
        <end position="234"/>
    </location>
</feature>
<feature type="compositionally biased region" description="Basic and acidic residues" evidence="6">
    <location>
        <begin position="138"/>
        <end position="177"/>
    </location>
</feature>
<proteinExistence type="inferred from homology"/>
<dbReference type="PANTHER" id="PTHR13028">
    <property type="entry name" value="RRNA PROCESSING PROTEIN EBNA1-BINDING PROTEIN-RELATED"/>
    <property type="match status" value="1"/>
</dbReference>
<evidence type="ECO:0000256" key="2">
    <source>
        <dbReference type="ARBA" id="ARBA00007336"/>
    </source>
</evidence>
<evidence type="ECO:0000256" key="4">
    <source>
        <dbReference type="ARBA" id="ARBA00023054"/>
    </source>
</evidence>
<name>A0ABP0UZA5_9BRYO</name>
<evidence type="ECO:0000313" key="8">
    <source>
        <dbReference type="Proteomes" id="UP001497512"/>
    </source>
</evidence>
<keyword evidence="5" id="KW-0539">Nucleus</keyword>
<comment type="subcellular location">
    <subcellularLocation>
        <location evidence="1">Nucleus</location>
        <location evidence="1">Nucleolus</location>
    </subcellularLocation>
</comment>
<dbReference type="Pfam" id="PF05890">
    <property type="entry name" value="Ebp2"/>
    <property type="match status" value="1"/>
</dbReference>
<evidence type="ECO:0000256" key="3">
    <source>
        <dbReference type="ARBA" id="ARBA00022517"/>
    </source>
</evidence>
<evidence type="ECO:0008006" key="9">
    <source>
        <dbReference type="Google" id="ProtNLM"/>
    </source>
</evidence>
<evidence type="ECO:0000313" key="7">
    <source>
        <dbReference type="EMBL" id="CAK9233951.1"/>
    </source>
</evidence>
<dbReference type="Proteomes" id="UP001497512">
    <property type="component" value="Chromosome 8"/>
</dbReference>
<dbReference type="EMBL" id="OZ019900">
    <property type="protein sequence ID" value="CAK9233951.1"/>
    <property type="molecule type" value="Genomic_DNA"/>
</dbReference>
<dbReference type="InterPro" id="IPR008610">
    <property type="entry name" value="Ebp2"/>
</dbReference>
<evidence type="ECO:0000256" key="6">
    <source>
        <dbReference type="SAM" id="MobiDB-lite"/>
    </source>
</evidence>
<organism evidence="7 8">
    <name type="scientific">Sphagnum troendelagicum</name>
    <dbReference type="NCBI Taxonomy" id="128251"/>
    <lineage>
        <taxon>Eukaryota</taxon>
        <taxon>Viridiplantae</taxon>
        <taxon>Streptophyta</taxon>
        <taxon>Embryophyta</taxon>
        <taxon>Bryophyta</taxon>
        <taxon>Sphagnophytina</taxon>
        <taxon>Sphagnopsida</taxon>
        <taxon>Sphagnales</taxon>
        <taxon>Sphagnaceae</taxon>
        <taxon>Sphagnum</taxon>
    </lineage>
</organism>
<evidence type="ECO:0000256" key="5">
    <source>
        <dbReference type="ARBA" id="ARBA00023242"/>
    </source>
</evidence>
<dbReference type="PANTHER" id="PTHR13028:SF0">
    <property type="entry name" value="RRNA-PROCESSING PROTEIN EBP2-RELATED"/>
    <property type="match status" value="1"/>
</dbReference>
<reference evidence="7" key="1">
    <citation type="submission" date="2024-02" db="EMBL/GenBank/DDBJ databases">
        <authorList>
            <consortium name="ELIXIR-Norway"/>
            <consortium name="Elixir Norway"/>
        </authorList>
    </citation>
    <scope>NUCLEOTIDE SEQUENCE</scope>
</reference>
<keyword evidence="3" id="KW-0690">Ribosome biogenesis</keyword>
<feature type="region of interest" description="Disordered" evidence="6">
    <location>
        <begin position="1"/>
        <end position="31"/>
    </location>
</feature>
<sequence>MMAQEYSDDEIEFSESEESEEDEEEKPVEEARKDAVYNIVGIHEKLEDIGWPDDIDWIQSLSVTVEDDELKAVDVNDDLAREMAFYTQALEGARDAYQKFEALGIPFLRPSDYYAEMVKSDTHMLKVKDKLLTQKKMMEEADERRKQREAKKFSKEVQAEKLKERAKQKKHDIESVKKWRKARSDSGYTEGEDEFPVNVENGGPSAKKRRVLASPGDRSGGKDRRNREKRDAKYGHGGRKGLKKKNTAESAADDSSFRGMKRKGGF</sequence>
<comment type="similarity">
    <text evidence="2">Belongs to the EBP2 family.</text>
</comment>
<gene>
    <name evidence="7" type="ORF">CSSPTR1EN2_LOCUS21864</name>
</gene>
<protein>
    <recommendedName>
        <fullName evidence="9">rRNA-processing protein EBP2</fullName>
    </recommendedName>
</protein>
<feature type="compositionally biased region" description="Basic residues" evidence="6">
    <location>
        <begin position="236"/>
        <end position="245"/>
    </location>
</feature>
<keyword evidence="4" id="KW-0175">Coiled coil</keyword>
<feature type="region of interest" description="Disordered" evidence="6">
    <location>
        <begin position="138"/>
        <end position="266"/>
    </location>
</feature>